<comment type="caution">
    <text evidence="1">The sequence shown here is derived from an EMBL/GenBank/DDBJ whole genome shotgun (WGS) entry which is preliminary data.</text>
</comment>
<evidence type="ECO:0000313" key="2">
    <source>
        <dbReference type="Proteomes" id="UP000651452"/>
    </source>
</evidence>
<protein>
    <submittedName>
        <fullName evidence="1">Uncharacterized protein</fullName>
    </submittedName>
</protein>
<sequence>MHQSSTPYFGLPLEVFLNVLDQLVGFPDGRQPIFDASSSITKTLRALTLTSRAIYLVASRYLYSRCLYLGDCVGYACLRRTLGLDLGNHPQSLPYGQAGRNDRLWHDAKIDRYITSISISPMRPGHDVSTPMVRLPQILDLCNTIGATLKRLVLDMQPVYYSHSEVEHTRPYWDEPNMFLQMPNLEDLVASYDVLDYFPLPPPNLKRLALTIQDLHDTVMRFCFSISSLQKLVLLRPVELSAADIDSLFAAYKGHSLDVVLVDVNPNHRTPKDTRDWTEADTVRVWEVDVPTSFYGDDDDLVLCDGWVWRHAVQGTLWTRECRRMASWSEVRRRLVGPVHHIVDAV</sequence>
<proteinExistence type="predicted"/>
<dbReference type="OrthoDB" id="6365676at2759"/>
<dbReference type="EMBL" id="RZGK01000004">
    <property type="protein sequence ID" value="KAF9699612.1"/>
    <property type="molecule type" value="Genomic_DNA"/>
</dbReference>
<reference evidence="1" key="1">
    <citation type="submission" date="2018-12" db="EMBL/GenBank/DDBJ databases">
        <authorList>
            <person name="Syme R.A."/>
            <person name="Farfan-Caceres L."/>
            <person name="Lichtenzveig J."/>
        </authorList>
    </citation>
    <scope>NUCLEOTIDE SEQUENCE</scope>
    <source>
        <strain evidence="1">Al4</strain>
    </source>
</reference>
<reference evidence="1" key="2">
    <citation type="submission" date="2020-09" db="EMBL/GenBank/DDBJ databases">
        <title>Reference genome assembly for Australian Ascochyta lentis isolate Al4.</title>
        <authorList>
            <person name="Lee R.C."/>
            <person name="Farfan-Caceres L.M."/>
            <person name="Debler J.W."/>
            <person name="Williams A.H."/>
            <person name="Henares B.M."/>
        </authorList>
    </citation>
    <scope>NUCLEOTIDE SEQUENCE</scope>
    <source>
        <strain evidence="1">Al4</strain>
    </source>
</reference>
<dbReference type="AlphaFoldDB" id="A0A8H7JBB4"/>
<keyword evidence="2" id="KW-1185">Reference proteome</keyword>
<evidence type="ECO:0000313" key="1">
    <source>
        <dbReference type="EMBL" id="KAF9699612.1"/>
    </source>
</evidence>
<gene>
    <name evidence="1" type="ORF">EKO04_002549</name>
</gene>
<organism evidence="1 2">
    <name type="scientific">Ascochyta lentis</name>
    <dbReference type="NCBI Taxonomy" id="205686"/>
    <lineage>
        <taxon>Eukaryota</taxon>
        <taxon>Fungi</taxon>
        <taxon>Dikarya</taxon>
        <taxon>Ascomycota</taxon>
        <taxon>Pezizomycotina</taxon>
        <taxon>Dothideomycetes</taxon>
        <taxon>Pleosporomycetidae</taxon>
        <taxon>Pleosporales</taxon>
        <taxon>Pleosporineae</taxon>
        <taxon>Didymellaceae</taxon>
        <taxon>Ascochyta</taxon>
    </lineage>
</organism>
<name>A0A8H7JBB4_9PLEO</name>
<dbReference type="Proteomes" id="UP000651452">
    <property type="component" value="Unassembled WGS sequence"/>
</dbReference>
<accession>A0A8H7JBB4</accession>